<name>A0A136IUS5_9PEZI</name>
<evidence type="ECO:0000313" key="2">
    <source>
        <dbReference type="Proteomes" id="UP000070501"/>
    </source>
</evidence>
<dbReference type="OrthoDB" id="8300214at2759"/>
<reference evidence="2" key="1">
    <citation type="submission" date="2016-02" db="EMBL/GenBank/DDBJ databases">
        <title>Draft genome sequence of Microdochium bolleyi, a fungal endophyte of beachgrass.</title>
        <authorList>
            <consortium name="DOE Joint Genome Institute"/>
            <person name="David A.S."/>
            <person name="May G."/>
            <person name="Haridas S."/>
            <person name="Lim J."/>
            <person name="Wang M."/>
            <person name="Labutti K."/>
            <person name="Lipzen A."/>
            <person name="Barry K."/>
            <person name="Grigoriev I.V."/>
        </authorList>
    </citation>
    <scope>NUCLEOTIDE SEQUENCE [LARGE SCALE GENOMIC DNA]</scope>
    <source>
        <strain evidence="2">J235TASD1</strain>
    </source>
</reference>
<dbReference type="CDD" id="cd02440">
    <property type="entry name" value="AdoMet_MTases"/>
    <property type="match status" value="1"/>
</dbReference>
<dbReference type="Proteomes" id="UP000070501">
    <property type="component" value="Unassembled WGS sequence"/>
</dbReference>
<accession>A0A136IUS5</accession>
<organism evidence="1 2">
    <name type="scientific">Microdochium bolleyi</name>
    <dbReference type="NCBI Taxonomy" id="196109"/>
    <lineage>
        <taxon>Eukaryota</taxon>
        <taxon>Fungi</taxon>
        <taxon>Dikarya</taxon>
        <taxon>Ascomycota</taxon>
        <taxon>Pezizomycotina</taxon>
        <taxon>Sordariomycetes</taxon>
        <taxon>Xylariomycetidae</taxon>
        <taxon>Xylariales</taxon>
        <taxon>Microdochiaceae</taxon>
        <taxon>Microdochium</taxon>
    </lineage>
</organism>
<dbReference type="InParanoid" id="A0A136IUS5"/>
<gene>
    <name evidence="1" type="ORF">Micbo1qcDRAFT_189823</name>
</gene>
<evidence type="ECO:0000313" key="1">
    <source>
        <dbReference type="EMBL" id="KXJ88794.1"/>
    </source>
</evidence>
<dbReference type="InterPro" id="IPR029063">
    <property type="entry name" value="SAM-dependent_MTases_sf"/>
</dbReference>
<dbReference type="AlphaFoldDB" id="A0A136IUS5"/>
<dbReference type="STRING" id="196109.A0A136IUS5"/>
<proteinExistence type="predicted"/>
<dbReference type="SUPFAM" id="SSF53335">
    <property type="entry name" value="S-adenosyl-L-methionine-dependent methyltransferases"/>
    <property type="match status" value="1"/>
</dbReference>
<dbReference type="EMBL" id="KQ964257">
    <property type="protein sequence ID" value="KXJ88794.1"/>
    <property type="molecule type" value="Genomic_DNA"/>
</dbReference>
<keyword evidence="2" id="KW-1185">Reference proteome</keyword>
<sequence>MSLSSATTTPGPVLKIADAPRLAAYHHHDPAHFHVELVQAEHRIRLVNAWNNASSSSAAIIGPGARVLELGCGQGTATTVLAEAVGPTGHVDAVDPGSLDYGAPLTLGEAQRHITDKSPVGGRIRWHQATPEAFLSSTSASGEEQWDVAVLAHCIWYFADTATLASILASLRGRVRRLCVAEYALRATHPAAVPHVLCVVARGMVESFRAQDESEENVRTPIGPRVIKGIAEQSGGGGGGGCGAGWKLVGEENVVPEAGLLDGQWEVGTVMSQYFVDEVEKHVGNEKSRDVIMTARDAVVSAVGALGEGEKPRTMDVWVAVFE</sequence>
<protein>
    <submittedName>
        <fullName evidence="1">SAM-dependent methyltransferas-like protein</fullName>
    </submittedName>
</protein>
<dbReference type="Gene3D" id="3.40.50.150">
    <property type="entry name" value="Vaccinia Virus protein VP39"/>
    <property type="match status" value="1"/>
</dbReference>